<dbReference type="PANTHER" id="PTHR21301:SF12">
    <property type="match status" value="1"/>
</dbReference>
<organism evidence="1 2">
    <name type="scientific">Xenopus laevis</name>
    <name type="common">African clawed frog</name>
    <dbReference type="NCBI Taxonomy" id="8355"/>
    <lineage>
        <taxon>Eukaryota</taxon>
        <taxon>Metazoa</taxon>
        <taxon>Chordata</taxon>
        <taxon>Craniata</taxon>
        <taxon>Vertebrata</taxon>
        <taxon>Euteleostomi</taxon>
        <taxon>Amphibia</taxon>
        <taxon>Batrachia</taxon>
        <taxon>Anura</taxon>
        <taxon>Pipoidea</taxon>
        <taxon>Pipidae</taxon>
        <taxon>Xenopodinae</taxon>
        <taxon>Xenopus</taxon>
        <taxon>Xenopus</taxon>
    </lineage>
</organism>
<dbReference type="Proteomes" id="UP000694892">
    <property type="component" value="Chromosome 1L"/>
</dbReference>
<dbReference type="PANTHER" id="PTHR21301">
    <property type="entry name" value="REVERSE TRANSCRIPTASE"/>
    <property type="match status" value="1"/>
</dbReference>
<reference evidence="2" key="1">
    <citation type="journal article" date="2016" name="Nature">
        <title>Genome evolution in the allotetraploid frog Xenopus laevis.</title>
        <authorList>
            <person name="Session A.M."/>
            <person name="Uno Y."/>
            <person name="Kwon T."/>
            <person name="Chapman J.A."/>
            <person name="Toyoda A."/>
            <person name="Takahashi S."/>
            <person name="Fukui A."/>
            <person name="Hikosaka A."/>
            <person name="Suzuki A."/>
            <person name="Kondo M."/>
            <person name="van Heeringen S.J."/>
            <person name="Quigley I."/>
            <person name="Heinz S."/>
            <person name="Ogino H."/>
            <person name="Ochi H."/>
            <person name="Hellsten U."/>
            <person name="Lyons J.B."/>
            <person name="Simakov O."/>
            <person name="Putnam N."/>
            <person name="Stites J."/>
            <person name="Kuroki Y."/>
            <person name="Tanaka T."/>
            <person name="Michiue T."/>
            <person name="Watanabe M."/>
            <person name="Bogdanovic O."/>
            <person name="Lister R."/>
            <person name="Georgiou G."/>
            <person name="Paranjpe S.S."/>
            <person name="van Kruijsbergen I."/>
            <person name="Shu S."/>
            <person name="Carlson J."/>
            <person name="Kinoshita T."/>
            <person name="Ohta Y."/>
            <person name="Mawaribuchi S."/>
            <person name="Jenkins J."/>
            <person name="Grimwood J."/>
            <person name="Schmutz J."/>
            <person name="Mitros T."/>
            <person name="Mozaffari S.V."/>
            <person name="Suzuki Y."/>
            <person name="Haramoto Y."/>
            <person name="Yamamoto T.S."/>
            <person name="Takagi C."/>
            <person name="Heald R."/>
            <person name="Miller K."/>
            <person name="Haudenschild C."/>
            <person name="Kitzman J."/>
            <person name="Nakayama T."/>
            <person name="Izutsu Y."/>
            <person name="Robert J."/>
            <person name="Fortriede J."/>
            <person name="Burns K."/>
            <person name="Lotay V."/>
            <person name="Karimi K."/>
            <person name="Yasuoka Y."/>
            <person name="Dichmann D.S."/>
            <person name="Flajnik M.F."/>
            <person name="Houston D.W."/>
            <person name="Shendure J."/>
            <person name="DuPasquier L."/>
            <person name="Vize P.D."/>
            <person name="Zorn A.M."/>
            <person name="Ito M."/>
            <person name="Marcotte E.M."/>
            <person name="Wallingford J.B."/>
            <person name="Ito Y."/>
            <person name="Asashima M."/>
            <person name="Ueno N."/>
            <person name="Matsuda Y."/>
            <person name="Veenstra G.J."/>
            <person name="Fujiyama A."/>
            <person name="Harland R.M."/>
            <person name="Taira M."/>
            <person name="Rokhsar D.S."/>
        </authorList>
    </citation>
    <scope>NUCLEOTIDE SEQUENCE [LARGE SCALE GENOMIC DNA]</scope>
    <source>
        <strain evidence="2">J</strain>
    </source>
</reference>
<evidence type="ECO:0008006" key="3">
    <source>
        <dbReference type="Google" id="ProtNLM"/>
    </source>
</evidence>
<proteinExistence type="predicted"/>
<dbReference type="AlphaFoldDB" id="A0A974DYZ6"/>
<dbReference type="InterPro" id="IPR035901">
    <property type="entry name" value="GIY-YIG_endonuc_sf"/>
</dbReference>
<accession>A0A974DYZ6</accession>
<dbReference type="EMBL" id="CM004466">
    <property type="protein sequence ID" value="OCU00358.1"/>
    <property type="molecule type" value="Genomic_DNA"/>
</dbReference>
<dbReference type="CDD" id="cd10442">
    <property type="entry name" value="GIY-YIG_PLEs"/>
    <property type="match status" value="1"/>
</dbReference>
<gene>
    <name evidence="1" type="ORF">XELAEV_18006132mg</name>
</gene>
<dbReference type="Gene3D" id="3.40.1440.10">
    <property type="entry name" value="GIY-YIG endonuclease"/>
    <property type="match status" value="1"/>
</dbReference>
<sequence>MLDRVLSPLIQKTKSYLRDTSDFLGKLDALGKVEGTIWLATLDVASLDTSIPHQQGLQATELLLVNSGIYNKDEIIFFMEILKHCLAWWRYIDDVFLIWRGDLDSLSAFREAINNANDDIKFTMTADLHSVNFLDVQIIRSQDRFLTRMFSKPTDRNQLLTFDSFHPPAVKKSIPISQFTRVCSTVGKRLVRTDMRPPQRQYTFLGPPREGMFRCKGCAQCRFVLTGDSFCSMVTNRTYKIRGHHSCETSYVVYMLVCPCNLVYIGETTQRIRDRFSQHRSTVNTKNSVLPVSKHCLEKGHSAEDLRFRVIQHVPQPRRGGDRVMLLKRTEVQWIHRLKSLSPNGLNRDFDLHLFI</sequence>
<protein>
    <recommendedName>
        <fullName evidence="3">GIY-YIG domain-containing protein</fullName>
    </recommendedName>
</protein>
<name>A0A974DYZ6_XENLA</name>
<evidence type="ECO:0000313" key="1">
    <source>
        <dbReference type="EMBL" id="OCU00358.1"/>
    </source>
</evidence>
<evidence type="ECO:0000313" key="2">
    <source>
        <dbReference type="Proteomes" id="UP000694892"/>
    </source>
</evidence>